<dbReference type="AlphaFoldDB" id="A0A1B9GWB0"/>
<reference evidence="2 3" key="1">
    <citation type="submission" date="2013-07" db="EMBL/GenBank/DDBJ databases">
        <title>The Genome Sequence of Cryptococcus heveanensis BCC8398.</title>
        <authorList>
            <consortium name="The Broad Institute Genome Sequencing Platform"/>
            <person name="Cuomo C."/>
            <person name="Litvintseva A."/>
            <person name="Chen Y."/>
            <person name="Heitman J."/>
            <person name="Sun S."/>
            <person name="Springer D."/>
            <person name="Dromer F."/>
            <person name="Young S.K."/>
            <person name="Zeng Q."/>
            <person name="Gargeya S."/>
            <person name="Fitzgerald M."/>
            <person name="Abouelleil A."/>
            <person name="Alvarado L."/>
            <person name="Berlin A.M."/>
            <person name="Chapman S.B."/>
            <person name="Dewar J."/>
            <person name="Goldberg J."/>
            <person name="Griggs A."/>
            <person name="Gujja S."/>
            <person name="Hansen M."/>
            <person name="Howarth C."/>
            <person name="Imamovic A."/>
            <person name="Larimer J."/>
            <person name="McCowan C."/>
            <person name="Murphy C."/>
            <person name="Pearson M."/>
            <person name="Priest M."/>
            <person name="Roberts A."/>
            <person name="Saif S."/>
            <person name="Shea T."/>
            <person name="Sykes S."/>
            <person name="Wortman J."/>
            <person name="Nusbaum C."/>
            <person name="Birren B."/>
        </authorList>
    </citation>
    <scope>NUCLEOTIDE SEQUENCE [LARGE SCALE GENOMIC DNA]</scope>
    <source>
        <strain evidence="2 3">BCC8398</strain>
    </source>
</reference>
<dbReference type="EMBL" id="KI669499">
    <property type="protein sequence ID" value="OCF35324.1"/>
    <property type="molecule type" value="Genomic_DNA"/>
</dbReference>
<reference evidence="3" key="2">
    <citation type="submission" date="2013-12" db="EMBL/GenBank/DDBJ databases">
        <title>Evolution of pathogenesis and genome organization in the Tremellales.</title>
        <authorList>
            <person name="Cuomo C."/>
            <person name="Litvintseva A."/>
            <person name="Heitman J."/>
            <person name="Chen Y."/>
            <person name="Sun S."/>
            <person name="Springer D."/>
            <person name="Dromer F."/>
            <person name="Young S."/>
            <person name="Zeng Q."/>
            <person name="Chapman S."/>
            <person name="Gujja S."/>
            <person name="Saif S."/>
            <person name="Birren B."/>
        </authorList>
    </citation>
    <scope>NUCLEOTIDE SEQUENCE [LARGE SCALE GENOMIC DNA]</scope>
    <source>
        <strain evidence="3">BCC8398</strain>
    </source>
</reference>
<organism evidence="2 3">
    <name type="scientific">Kwoniella heveanensis BCC8398</name>
    <dbReference type="NCBI Taxonomy" id="1296120"/>
    <lineage>
        <taxon>Eukaryota</taxon>
        <taxon>Fungi</taxon>
        <taxon>Dikarya</taxon>
        <taxon>Basidiomycota</taxon>
        <taxon>Agaricomycotina</taxon>
        <taxon>Tremellomycetes</taxon>
        <taxon>Tremellales</taxon>
        <taxon>Cryptococcaceae</taxon>
        <taxon>Kwoniella</taxon>
    </lineage>
</organism>
<protein>
    <submittedName>
        <fullName evidence="2">Uncharacterized protein</fullName>
    </submittedName>
</protein>
<evidence type="ECO:0000313" key="3">
    <source>
        <dbReference type="Proteomes" id="UP000092666"/>
    </source>
</evidence>
<feature type="compositionally biased region" description="Polar residues" evidence="1">
    <location>
        <begin position="11"/>
        <end position="35"/>
    </location>
</feature>
<name>A0A1B9GWB0_9TREE</name>
<proteinExistence type="predicted"/>
<keyword evidence="3" id="KW-1185">Reference proteome</keyword>
<accession>A0A1B9GWB0</accession>
<sequence>MAENREYYSSDHPTTQAATDYDPAQSSGAGYSQDSEYAASGYAYPPSQSGDGTGEEQYSPDGQHGQHHAQAIGDYRLQYPRESRPGTETTHPQASHEHSAPDASSAGAQPTHRSVHFGEGTTTYHEPPETHQGVEPGELWLPEPLRTEPRGMSLGQYSRMVSGDSPSTTGGGRRKPRSQPRPPEFSSAGRHEFTLAPQGMYTRRRGDDEEDPREAAASAEAKLKARALQNMRG</sequence>
<dbReference type="Proteomes" id="UP000092666">
    <property type="component" value="Unassembled WGS sequence"/>
</dbReference>
<evidence type="ECO:0000313" key="2">
    <source>
        <dbReference type="EMBL" id="OCF35324.1"/>
    </source>
</evidence>
<feature type="region of interest" description="Disordered" evidence="1">
    <location>
        <begin position="1"/>
        <end position="220"/>
    </location>
</feature>
<evidence type="ECO:0000256" key="1">
    <source>
        <dbReference type="SAM" id="MobiDB-lite"/>
    </source>
</evidence>
<gene>
    <name evidence="2" type="ORF">I316_02870</name>
</gene>